<evidence type="ECO:0008006" key="4">
    <source>
        <dbReference type="Google" id="ProtNLM"/>
    </source>
</evidence>
<comment type="caution">
    <text evidence="2">The sequence shown here is derived from an EMBL/GenBank/DDBJ whole genome shotgun (WGS) entry which is preliminary data.</text>
</comment>
<evidence type="ECO:0000313" key="3">
    <source>
        <dbReference type="Proteomes" id="UP000487268"/>
    </source>
</evidence>
<sequence length="156" mass="17432">MIPGMTDNSRITLRHELDAFAGRRRRIQDRVADRITAFSGSIPFIYLHVVWFTGWIAYNTAVTPAFDPFPFGLLTLIVSLEAIFLSTFVMLSQNREALRSEIRSQIDFETNVLSEVWLEAMADKLGIDIDEVHTKATARIAAAQARQEQATGTSGG</sequence>
<dbReference type="InterPro" id="IPR010406">
    <property type="entry name" value="DUF1003"/>
</dbReference>
<feature type="transmembrane region" description="Helical" evidence="1">
    <location>
        <begin position="35"/>
        <end position="57"/>
    </location>
</feature>
<proteinExistence type="predicted"/>
<dbReference type="OrthoDB" id="9795736at2"/>
<dbReference type="PANTHER" id="PTHR41386">
    <property type="entry name" value="INTEGRAL MEMBRANE PROTEIN-RELATED"/>
    <property type="match status" value="1"/>
</dbReference>
<dbReference type="EMBL" id="WEGH01000005">
    <property type="protein sequence ID" value="MQY08918.1"/>
    <property type="molecule type" value="Genomic_DNA"/>
</dbReference>
<dbReference type="AlphaFoldDB" id="A0A7K0C675"/>
<name>A0A7K0C675_9ACTN</name>
<dbReference type="Proteomes" id="UP000487268">
    <property type="component" value="Unassembled WGS sequence"/>
</dbReference>
<dbReference type="Pfam" id="PF06210">
    <property type="entry name" value="DUF1003"/>
    <property type="match status" value="1"/>
</dbReference>
<feature type="transmembrane region" description="Helical" evidence="1">
    <location>
        <begin position="69"/>
        <end position="91"/>
    </location>
</feature>
<keyword evidence="1" id="KW-1133">Transmembrane helix</keyword>
<gene>
    <name evidence="2" type="ORF">ACRB68_70290</name>
</gene>
<keyword evidence="1" id="KW-0472">Membrane</keyword>
<organism evidence="2 3">
    <name type="scientific">Actinomadura macrotermitis</name>
    <dbReference type="NCBI Taxonomy" id="2585200"/>
    <lineage>
        <taxon>Bacteria</taxon>
        <taxon>Bacillati</taxon>
        <taxon>Actinomycetota</taxon>
        <taxon>Actinomycetes</taxon>
        <taxon>Streptosporangiales</taxon>
        <taxon>Thermomonosporaceae</taxon>
        <taxon>Actinomadura</taxon>
    </lineage>
</organism>
<keyword evidence="1" id="KW-0812">Transmembrane</keyword>
<protein>
    <recommendedName>
        <fullName evidence="4">DUF1003 domain-containing protein</fullName>
    </recommendedName>
</protein>
<dbReference type="PANTHER" id="PTHR41386:SF1">
    <property type="entry name" value="MEMBRANE PROTEIN"/>
    <property type="match status" value="1"/>
</dbReference>
<evidence type="ECO:0000313" key="2">
    <source>
        <dbReference type="EMBL" id="MQY08918.1"/>
    </source>
</evidence>
<keyword evidence="3" id="KW-1185">Reference proteome</keyword>
<evidence type="ECO:0000256" key="1">
    <source>
        <dbReference type="SAM" id="Phobius"/>
    </source>
</evidence>
<reference evidence="2 3" key="1">
    <citation type="submission" date="2019-10" db="EMBL/GenBank/DDBJ databases">
        <title>Actinomadura rubteroloni sp. nov. and Actinomadura macrotermitis sp. nov., isolated from the gut of fungus growing-termite Macrotermes natalensis.</title>
        <authorList>
            <person name="Benndorf R."/>
            <person name="Martin K."/>
            <person name="Kuefner M."/>
            <person name="De Beer W."/>
            <person name="Kaster A.-K."/>
            <person name="Vollmers J."/>
            <person name="Poulsen M."/>
            <person name="Beemelmanns C."/>
        </authorList>
    </citation>
    <scope>NUCLEOTIDE SEQUENCE [LARGE SCALE GENOMIC DNA]</scope>
    <source>
        <strain evidence="2 3">RB68</strain>
    </source>
</reference>
<accession>A0A7K0C675</accession>